<dbReference type="RefSeq" id="WP_205055337.1">
    <property type="nucleotide sequence ID" value="NZ_CP118102.1"/>
</dbReference>
<sequence length="58" mass="6776">MMKKVIIAGSVLAGVLFCTFLVTEIMPKQEPVHFKLRPFFVTYRYDPSRLQRSLNQTE</sequence>
<dbReference type="EMBL" id="CP118110">
    <property type="protein sequence ID" value="WDI05296.1"/>
    <property type="molecule type" value="Genomic_DNA"/>
</dbReference>
<gene>
    <name evidence="1" type="ORF">PUW23_26220</name>
    <name evidence="2" type="ORF">PUW25_27135</name>
</gene>
<dbReference type="AlphaFoldDB" id="A0AAX3N6P6"/>
<protein>
    <submittedName>
        <fullName evidence="1">Uncharacterized protein</fullName>
    </submittedName>
</protein>
<keyword evidence="4" id="KW-1185">Reference proteome</keyword>
<dbReference type="Proteomes" id="UP001221519">
    <property type="component" value="Plasmid unnamed2"/>
</dbReference>
<dbReference type="Proteomes" id="UP001220962">
    <property type="component" value="Plasmid unnamed1"/>
</dbReference>
<evidence type="ECO:0000313" key="2">
    <source>
        <dbReference type="EMBL" id="WDI05296.1"/>
    </source>
</evidence>
<evidence type="ECO:0000313" key="1">
    <source>
        <dbReference type="EMBL" id="WDH85333.1"/>
    </source>
</evidence>
<geneLocation type="plasmid" evidence="1 3">
    <name>unnamed1</name>
</geneLocation>
<evidence type="ECO:0000313" key="4">
    <source>
        <dbReference type="Proteomes" id="UP001221519"/>
    </source>
</evidence>
<geneLocation type="plasmid" evidence="2 4">
    <name>unnamed2</name>
</geneLocation>
<proteinExistence type="predicted"/>
<keyword evidence="1" id="KW-0614">Plasmid</keyword>
<organism evidence="1 3">
    <name type="scientific">Paenibacillus urinalis</name>
    <dbReference type="NCBI Taxonomy" id="521520"/>
    <lineage>
        <taxon>Bacteria</taxon>
        <taxon>Bacillati</taxon>
        <taxon>Bacillota</taxon>
        <taxon>Bacilli</taxon>
        <taxon>Bacillales</taxon>
        <taxon>Paenibacillaceae</taxon>
        <taxon>Paenibacillus</taxon>
    </lineage>
</organism>
<reference evidence="1 4" key="1">
    <citation type="submission" date="2023-02" db="EMBL/GenBank/DDBJ databases">
        <title>Pathogen: clinical or host-associated sample.</title>
        <authorList>
            <person name="Hergert J."/>
            <person name="Casey R."/>
            <person name="Wagner J."/>
            <person name="Young E.L."/>
            <person name="Oakeson K.F."/>
        </authorList>
    </citation>
    <scope>NUCLEOTIDE SEQUENCE</scope>
    <source>
        <strain evidence="2 4">2022CK-00829</strain>
        <strain evidence="1">2022CK-00830</strain>
        <plasmid evidence="1">unnamed1</plasmid>
        <plasmid evidence="2 4">unnamed2</plasmid>
    </source>
</reference>
<evidence type="ECO:0000313" key="3">
    <source>
        <dbReference type="Proteomes" id="UP001220962"/>
    </source>
</evidence>
<name>A0AAX3N6P6_9BACL</name>
<accession>A0AAX3N6P6</accession>
<dbReference type="EMBL" id="CP118102">
    <property type="protein sequence ID" value="WDH85333.1"/>
    <property type="molecule type" value="Genomic_DNA"/>
</dbReference>